<feature type="transmembrane region" description="Helical" evidence="6">
    <location>
        <begin position="355"/>
        <end position="376"/>
    </location>
</feature>
<feature type="transmembrane region" description="Helical" evidence="6">
    <location>
        <begin position="202"/>
        <end position="227"/>
    </location>
</feature>
<name>A0A1X6NTB0_PORUM</name>
<keyword evidence="2 6" id="KW-0812">Transmembrane</keyword>
<accession>A0A1X6NTB0</accession>
<dbReference type="InterPro" id="IPR050186">
    <property type="entry name" value="TPT_transporter"/>
</dbReference>
<keyword evidence="3 6" id="KW-1133">Transmembrane helix</keyword>
<gene>
    <name evidence="8" type="ORF">BU14_0505s0015</name>
</gene>
<sequence length="555" mass="56259">MSPPAAVGVAPDSRINGEGTGGHGPPDGGFCDPLMPGQGGDAKAAAAATTAAAAAAAAAATTASSPTGAGGTPSFPLLQFSSSTERTPAALAVTPGGLLRRGAPSRWRSGGASLSSASRRVDGDSLSGLFSLHGNGKILLVVLAYGTSSLSGVFVNKACLSAFRFSYTLALMLSQLLVSVTALSLLRLTGAITIPHRSPRELLVLLLPTACFISNVCVGLLALRLVNIPMFSAFRRLSVLNVMVLEWLVLGKTVSRKVMVTVVIMVAGSFLAGIGDLTYDPLGYALVFLNNFVTGANLVSIKKASQMVRLDALSLFYYISLLALPVVALTAAVTGELSASLEAVATRPELRTSSFAFALSMSAASAFLVNFFTNLCTQMTTPLTTAITGQMKNVLQTLLGIFAWGYQVSFTNLMGLAVALFGSLLFAYYKFESSGAGRPTGGEGGRGGADAKADYAERGSGSDAEDNGAAGTSTSVVLGGLNSTSGGADRSPLLSVRASPGERLGSAGSTTVDPSSSAARLGGTPGASLDADGRAEVRVPLLSLSAGGLPRGAAP</sequence>
<feature type="transmembrane region" description="Helical" evidence="6">
    <location>
        <begin position="281"/>
        <end position="301"/>
    </location>
</feature>
<comment type="subcellular location">
    <subcellularLocation>
        <location evidence="1">Membrane</location>
        <topology evidence="1">Multi-pass membrane protein</topology>
    </subcellularLocation>
</comment>
<feature type="region of interest" description="Disordered" evidence="5">
    <location>
        <begin position="1"/>
        <end position="41"/>
    </location>
</feature>
<keyword evidence="9" id="KW-1185">Reference proteome</keyword>
<feature type="transmembrane region" description="Helical" evidence="6">
    <location>
        <begin position="258"/>
        <end position="275"/>
    </location>
</feature>
<dbReference type="AlphaFoldDB" id="A0A1X6NTB0"/>
<evidence type="ECO:0000256" key="1">
    <source>
        <dbReference type="ARBA" id="ARBA00004141"/>
    </source>
</evidence>
<feature type="domain" description="Sugar phosphate transporter" evidence="7">
    <location>
        <begin position="139"/>
        <end position="426"/>
    </location>
</feature>
<evidence type="ECO:0000256" key="3">
    <source>
        <dbReference type="ARBA" id="ARBA00022989"/>
    </source>
</evidence>
<evidence type="ECO:0000256" key="4">
    <source>
        <dbReference type="ARBA" id="ARBA00023136"/>
    </source>
</evidence>
<proteinExistence type="predicted"/>
<reference evidence="8 9" key="1">
    <citation type="submission" date="2017-03" db="EMBL/GenBank/DDBJ databases">
        <title>WGS assembly of Porphyra umbilicalis.</title>
        <authorList>
            <person name="Brawley S.H."/>
            <person name="Blouin N.A."/>
            <person name="Ficko-Blean E."/>
            <person name="Wheeler G.L."/>
            <person name="Lohr M."/>
            <person name="Goodson H.V."/>
            <person name="Jenkins J.W."/>
            <person name="Blaby-Haas C.E."/>
            <person name="Helliwell K.E."/>
            <person name="Chan C."/>
            <person name="Marriage T."/>
            <person name="Bhattacharya D."/>
            <person name="Klein A.S."/>
            <person name="Badis Y."/>
            <person name="Brodie J."/>
            <person name="Cao Y."/>
            <person name="Collen J."/>
            <person name="Dittami S.M."/>
            <person name="Gachon C.M."/>
            <person name="Green B.R."/>
            <person name="Karpowicz S."/>
            <person name="Kim J.W."/>
            <person name="Kudahl U."/>
            <person name="Lin S."/>
            <person name="Michel G."/>
            <person name="Mittag M."/>
            <person name="Olson B.J."/>
            <person name="Pangilinan J."/>
            <person name="Peng Y."/>
            <person name="Qiu H."/>
            <person name="Shu S."/>
            <person name="Singer J.T."/>
            <person name="Smith A.G."/>
            <person name="Sprecher B.N."/>
            <person name="Wagner V."/>
            <person name="Wang W."/>
            <person name="Wang Z.-Y."/>
            <person name="Yan J."/>
            <person name="Yarish C."/>
            <person name="Zoeuner-Riek S."/>
            <person name="Zhuang Y."/>
            <person name="Zou Y."/>
            <person name="Lindquist E.A."/>
            <person name="Grimwood J."/>
            <person name="Barry K."/>
            <person name="Rokhsar D.S."/>
            <person name="Schmutz J."/>
            <person name="Stiller J.W."/>
            <person name="Grossman A.R."/>
            <person name="Prochnik S.E."/>
        </authorList>
    </citation>
    <scope>NUCLEOTIDE SEQUENCE [LARGE SCALE GENOMIC DNA]</scope>
    <source>
        <strain evidence="8">4086291</strain>
    </source>
</reference>
<feature type="region of interest" description="Disordered" evidence="5">
    <location>
        <begin position="437"/>
        <end position="534"/>
    </location>
</feature>
<feature type="transmembrane region" description="Helical" evidence="6">
    <location>
        <begin position="313"/>
        <end position="335"/>
    </location>
</feature>
<feature type="compositionally biased region" description="Gly residues" evidence="5">
    <location>
        <begin position="438"/>
        <end position="448"/>
    </location>
</feature>
<dbReference type="Pfam" id="PF03151">
    <property type="entry name" value="TPT"/>
    <property type="match status" value="1"/>
</dbReference>
<dbReference type="GO" id="GO:0016020">
    <property type="term" value="C:membrane"/>
    <property type="evidence" value="ECO:0007669"/>
    <property type="project" value="UniProtKB-SubCell"/>
</dbReference>
<evidence type="ECO:0000256" key="5">
    <source>
        <dbReference type="SAM" id="MobiDB-lite"/>
    </source>
</evidence>
<evidence type="ECO:0000256" key="6">
    <source>
        <dbReference type="SAM" id="Phobius"/>
    </source>
</evidence>
<feature type="transmembrane region" description="Helical" evidence="6">
    <location>
        <begin position="167"/>
        <end position="190"/>
    </location>
</feature>
<evidence type="ECO:0000313" key="9">
    <source>
        <dbReference type="Proteomes" id="UP000218209"/>
    </source>
</evidence>
<feature type="transmembrane region" description="Helical" evidence="6">
    <location>
        <begin position="138"/>
        <end position="155"/>
    </location>
</feature>
<dbReference type="PANTHER" id="PTHR11132">
    <property type="entry name" value="SOLUTE CARRIER FAMILY 35"/>
    <property type="match status" value="1"/>
</dbReference>
<feature type="compositionally biased region" description="Polar residues" evidence="5">
    <location>
        <begin position="507"/>
        <end position="518"/>
    </location>
</feature>
<evidence type="ECO:0000313" key="8">
    <source>
        <dbReference type="EMBL" id="OSX71736.1"/>
    </source>
</evidence>
<feature type="compositionally biased region" description="Polar residues" evidence="5">
    <location>
        <begin position="470"/>
        <end position="486"/>
    </location>
</feature>
<dbReference type="Proteomes" id="UP000218209">
    <property type="component" value="Unassembled WGS sequence"/>
</dbReference>
<organism evidence="8 9">
    <name type="scientific">Porphyra umbilicalis</name>
    <name type="common">Purple laver</name>
    <name type="synonym">Red alga</name>
    <dbReference type="NCBI Taxonomy" id="2786"/>
    <lineage>
        <taxon>Eukaryota</taxon>
        <taxon>Rhodophyta</taxon>
        <taxon>Bangiophyceae</taxon>
        <taxon>Bangiales</taxon>
        <taxon>Bangiaceae</taxon>
        <taxon>Porphyra</taxon>
    </lineage>
</organism>
<evidence type="ECO:0000259" key="7">
    <source>
        <dbReference type="Pfam" id="PF03151"/>
    </source>
</evidence>
<feature type="compositionally biased region" description="Gly residues" evidence="5">
    <location>
        <begin position="18"/>
        <end position="27"/>
    </location>
</feature>
<dbReference type="InterPro" id="IPR004853">
    <property type="entry name" value="Sugar_P_trans_dom"/>
</dbReference>
<protein>
    <recommendedName>
        <fullName evidence="7">Sugar phosphate transporter domain-containing protein</fullName>
    </recommendedName>
</protein>
<dbReference type="OrthoDB" id="417037at2759"/>
<dbReference type="EMBL" id="KV919111">
    <property type="protein sequence ID" value="OSX71736.1"/>
    <property type="molecule type" value="Genomic_DNA"/>
</dbReference>
<evidence type="ECO:0000256" key="2">
    <source>
        <dbReference type="ARBA" id="ARBA00022692"/>
    </source>
</evidence>
<keyword evidence="4 6" id="KW-0472">Membrane</keyword>